<feature type="domain" description="Fimbrial-type adhesion" evidence="2">
    <location>
        <begin position="142"/>
        <end position="285"/>
    </location>
</feature>
<accession>A0ABD4DXZ7</accession>
<reference evidence="3 4" key="1">
    <citation type="submission" date="2015-11" db="EMBL/GenBank/DDBJ databases">
        <title>Expanding the genomic diversity of Burkholderia species for the development of highly accurate diagnostics.</title>
        <authorList>
            <person name="Sahl J."/>
            <person name="Keim P."/>
            <person name="Wagner D."/>
        </authorList>
    </citation>
    <scope>NUCLEOTIDE SEQUENCE [LARGE SCALE GENOMIC DNA]</scope>
    <source>
        <strain evidence="3 4">MSMB1585WGS</strain>
    </source>
</reference>
<dbReference type="Gene3D" id="2.60.40.1090">
    <property type="entry name" value="Fimbrial-type adhesion domain"/>
    <property type="match status" value="1"/>
</dbReference>
<protein>
    <recommendedName>
        <fullName evidence="2">Fimbrial-type adhesion domain-containing protein</fullName>
    </recommendedName>
</protein>
<gene>
    <name evidence="3" type="ORF">WJ68_20155</name>
</gene>
<evidence type="ECO:0000313" key="3">
    <source>
        <dbReference type="EMBL" id="KVN81583.1"/>
    </source>
</evidence>
<dbReference type="SUPFAM" id="SSF49401">
    <property type="entry name" value="Bacterial adhesins"/>
    <property type="match status" value="1"/>
</dbReference>
<name>A0ABD4DXZ7_9BURK</name>
<evidence type="ECO:0000256" key="1">
    <source>
        <dbReference type="ARBA" id="ARBA00022729"/>
    </source>
</evidence>
<dbReference type="InterPro" id="IPR008966">
    <property type="entry name" value="Adhesion_dom_sf"/>
</dbReference>
<comment type="caution">
    <text evidence="3">The sequence shown here is derived from an EMBL/GenBank/DDBJ whole genome shotgun (WGS) entry which is preliminary data.</text>
</comment>
<dbReference type="InterPro" id="IPR000259">
    <property type="entry name" value="Adhesion_dom_fimbrial"/>
</dbReference>
<dbReference type="InterPro" id="IPR050263">
    <property type="entry name" value="Bact_Fimbrial_Adh_Pro"/>
</dbReference>
<dbReference type="PANTHER" id="PTHR33420:SF3">
    <property type="entry name" value="FIMBRIAL SUBUNIT ELFA"/>
    <property type="match status" value="1"/>
</dbReference>
<evidence type="ECO:0000313" key="4">
    <source>
        <dbReference type="Proteomes" id="UP000057910"/>
    </source>
</evidence>
<dbReference type="EMBL" id="LPAD01000081">
    <property type="protein sequence ID" value="KVN81583.1"/>
    <property type="molecule type" value="Genomic_DNA"/>
</dbReference>
<dbReference type="Pfam" id="PF00419">
    <property type="entry name" value="Fimbrial"/>
    <property type="match status" value="1"/>
</dbReference>
<dbReference type="AlphaFoldDB" id="A0ABD4DXZ7"/>
<organism evidence="3 4">
    <name type="scientific">Burkholderia ubonensis</name>
    <dbReference type="NCBI Taxonomy" id="101571"/>
    <lineage>
        <taxon>Bacteria</taxon>
        <taxon>Pseudomonadati</taxon>
        <taxon>Pseudomonadota</taxon>
        <taxon>Betaproteobacteria</taxon>
        <taxon>Burkholderiales</taxon>
        <taxon>Burkholderiaceae</taxon>
        <taxon>Burkholderia</taxon>
        <taxon>Burkholderia cepacia complex</taxon>
    </lineage>
</organism>
<evidence type="ECO:0000259" key="2">
    <source>
        <dbReference type="Pfam" id="PF00419"/>
    </source>
</evidence>
<keyword evidence="1" id="KW-0732">Signal</keyword>
<dbReference type="PANTHER" id="PTHR33420">
    <property type="entry name" value="FIMBRIAL SUBUNIT ELFA-RELATED"/>
    <property type="match status" value="1"/>
</dbReference>
<dbReference type="InterPro" id="IPR036937">
    <property type="entry name" value="Adhesion_dom_fimbrial_sf"/>
</dbReference>
<sequence length="286" mass="29394">MKISADAPINTVLWRQTGIRISASCVKAPGAPLQRVQATLYRWANDPQLAANGLALFVTYNGNRGSGSASFPMGTIINSAITATTVSATVDLELVKIAPTPSVPTPLPLLSVPTVLIGGPGSNDASDAARFLTHGWNHISFKPTTCSTTTPSVAVDLGVHNLRNQFGLGSGVGSTSPPQGFAIGLQCDTGVAGKFVVAMMLESNSPIDASSGLLALTSTSTARGVAIQLLKADGNPVPLGTPWNVSDSPSSSATITVPLLARYYQTDAMVAPGTADGIATFTIVYR</sequence>
<proteinExistence type="predicted"/>
<dbReference type="Proteomes" id="UP000057910">
    <property type="component" value="Unassembled WGS sequence"/>
</dbReference>